<name>A0A5R9GPS1_9PROT</name>
<dbReference type="PRINTS" id="PR00445">
    <property type="entry name" value="HUPFHYPC"/>
</dbReference>
<dbReference type="EMBL" id="VBRY01000003">
    <property type="protein sequence ID" value="TLS68276.1"/>
    <property type="molecule type" value="Genomic_DNA"/>
</dbReference>
<reference evidence="2 3" key="1">
    <citation type="journal article" date="2019" name="Appl. Environ. Microbiol.">
        <title>Environmental Evidence and Genomic Insight of Iron-oxidizing Bacteria Preference Towards More Corrosion Resistant Stainless Steel at Higher Salinities.</title>
        <authorList>
            <person name="Garrison C.E."/>
            <person name="Price K.A."/>
            <person name="Field E.K."/>
        </authorList>
    </citation>
    <scope>NUCLEOTIDE SEQUENCE [LARGE SCALE GENOMIC DNA]</scope>
    <source>
        <strain evidence="2 3">P3</strain>
    </source>
</reference>
<dbReference type="GO" id="GO:0051604">
    <property type="term" value="P:protein maturation"/>
    <property type="evidence" value="ECO:0007669"/>
    <property type="project" value="TreeGrafter"/>
</dbReference>
<comment type="similarity">
    <text evidence="1">Belongs to the HupF/HypC family.</text>
</comment>
<sequence>MCLAVPARVEALDEATAMAVVSLDGIRKEVSTQLLEQVAIGDYVLIHVGFALERIDPVEAAKTLALFAELRAMDGNA</sequence>
<dbReference type="Proteomes" id="UP000306585">
    <property type="component" value="Unassembled WGS sequence"/>
</dbReference>
<dbReference type="FunFam" id="2.30.30.140:FF:000022">
    <property type="entry name" value="Hydrogenase assembly chaperone HybG"/>
    <property type="match status" value="1"/>
</dbReference>
<gene>
    <name evidence="2" type="ORF">FEF65_04590</name>
</gene>
<dbReference type="GO" id="GO:0005506">
    <property type="term" value="F:iron ion binding"/>
    <property type="evidence" value="ECO:0007669"/>
    <property type="project" value="TreeGrafter"/>
</dbReference>
<dbReference type="Pfam" id="PF01455">
    <property type="entry name" value="HupF_HypC"/>
    <property type="match status" value="1"/>
</dbReference>
<comment type="caution">
    <text evidence="2">The sequence shown here is derived from an EMBL/GenBank/DDBJ whole genome shotgun (WGS) entry which is preliminary data.</text>
</comment>
<keyword evidence="3" id="KW-1185">Reference proteome</keyword>
<dbReference type="OrthoDB" id="9806017at2"/>
<evidence type="ECO:0000313" key="3">
    <source>
        <dbReference type="Proteomes" id="UP000306585"/>
    </source>
</evidence>
<dbReference type="PANTHER" id="PTHR35177">
    <property type="entry name" value="HYDROGENASE MATURATION FACTOR HYBG"/>
    <property type="match status" value="1"/>
</dbReference>
<proteinExistence type="inferred from homology"/>
<dbReference type="PROSITE" id="PS01097">
    <property type="entry name" value="HUPF_HYPC"/>
    <property type="match status" value="1"/>
</dbReference>
<dbReference type="AlphaFoldDB" id="A0A5R9GPS1"/>
<protein>
    <submittedName>
        <fullName evidence="2">HypC/HybG/HupF family hydrogenase formation chaperone</fullName>
    </submittedName>
</protein>
<dbReference type="InterPro" id="IPR019812">
    <property type="entry name" value="Hydgase_assmbl_chp_CS"/>
</dbReference>
<evidence type="ECO:0000313" key="2">
    <source>
        <dbReference type="EMBL" id="TLS68276.1"/>
    </source>
</evidence>
<dbReference type="InterPro" id="IPR001109">
    <property type="entry name" value="Hydrogenase_HupF/HypC"/>
</dbReference>
<accession>A0A5R9GPS1</accession>
<dbReference type="Gene3D" id="2.30.30.140">
    <property type="match status" value="1"/>
</dbReference>
<dbReference type="GO" id="GO:1902670">
    <property type="term" value="F:carbon dioxide binding"/>
    <property type="evidence" value="ECO:0007669"/>
    <property type="project" value="TreeGrafter"/>
</dbReference>
<dbReference type="PANTHER" id="PTHR35177:SF2">
    <property type="entry name" value="HYDROGENASE MATURATION FACTOR HYBG"/>
    <property type="match status" value="1"/>
</dbReference>
<dbReference type="SUPFAM" id="SSF159127">
    <property type="entry name" value="HupF/HypC-like"/>
    <property type="match status" value="1"/>
</dbReference>
<evidence type="ECO:0000256" key="1">
    <source>
        <dbReference type="ARBA" id="ARBA00006018"/>
    </source>
</evidence>
<organism evidence="2 3">
    <name type="scientific">Mariprofundus erugo</name>
    <dbReference type="NCBI Taxonomy" id="2528639"/>
    <lineage>
        <taxon>Bacteria</taxon>
        <taxon>Pseudomonadati</taxon>
        <taxon>Pseudomonadota</taxon>
        <taxon>Candidatius Mariprofundia</taxon>
        <taxon>Mariprofundales</taxon>
        <taxon>Mariprofundaceae</taxon>
        <taxon>Mariprofundus</taxon>
    </lineage>
</organism>
<dbReference type="RefSeq" id="WP_138238612.1">
    <property type="nucleotide sequence ID" value="NZ_VBRY01000003.1"/>
</dbReference>
<dbReference type="NCBIfam" id="TIGR00074">
    <property type="entry name" value="hypC_hupF"/>
    <property type="match status" value="1"/>
</dbReference>